<name>A0A146LDC4_LYGHE</name>
<evidence type="ECO:0008006" key="3">
    <source>
        <dbReference type="Google" id="ProtNLM"/>
    </source>
</evidence>
<proteinExistence type="predicted"/>
<protein>
    <recommendedName>
        <fullName evidence="3">Secreted protein</fullName>
    </recommendedName>
</protein>
<reference evidence="2" key="1">
    <citation type="journal article" date="2016" name="Gigascience">
        <title>De novo construction of an expanded transcriptome assembly for the western tarnished plant bug, Lygus hesperus.</title>
        <authorList>
            <person name="Tassone E.E."/>
            <person name="Geib S.M."/>
            <person name="Hall B."/>
            <person name="Fabrick J.A."/>
            <person name="Brent C.S."/>
            <person name="Hull J.J."/>
        </authorList>
    </citation>
    <scope>NUCLEOTIDE SEQUENCE</scope>
</reference>
<dbReference type="EMBL" id="GDHC01012316">
    <property type="protein sequence ID" value="JAQ06313.1"/>
    <property type="molecule type" value="Transcribed_RNA"/>
</dbReference>
<feature type="non-terminal residue" evidence="2">
    <location>
        <position position="102"/>
    </location>
</feature>
<gene>
    <name evidence="2" type="ORF">g.3968</name>
</gene>
<evidence type="ECO:0000256" key="1">
    <source>
        <dbReference type="SAM" id="SignalP"/>
    </source>
</evidence>
<sequence>MMLVIFTIWLFIVVLHMITSVNVSKSKRCTTALCPAAKFAELVMVDQVWVINQSAHHTINHQRIFFTDRHYVYQLTILPCAVLRYKFHLSLPFCNIYVCMYV</sequence>
<organism evidence="2">
    <name type="scientific">Lygus hesperus</name>
    <name type="common">Western plant bug</name>
    <dbReference type="NCBI Taxonomy" id="30085"/>
    <lineage>
        <taxon>Eukaryota</taxon>
        <taxon>Metazoa</taxon>
        <taxon>Ecdysozoa</taxon>
        <taxon>Arthropoda</taxon>
        <taxon>Hexapoda</taxon>
        <taxon>Insecta</taxon>
        <taxon>Pterygota</taxon>
        <taxon>Neoptera</taxon>
        <taxon>Paraneoptera</taxon>
        <taxon>Hemiptera</taxon>
        <taxon>Heteroptera</taxon>
        <taxon>Panheteroptera</taxon>
        <taxon>Cimicomorpha</taxon>
        <taxon>Miridae</taxon>
        <taxon>Mirini</taxon>
        <taxon>Lygus</taxon>
    </lineage>
</organism>
<dbReference type="AlphaFoldDB" id="A0A146LDC4"/>
<accession>A0A146LDC4</accession>
<feature type="signal peptide" evidence="1">
    <location>
        <begin position="1"/>
        <end position="20"/>
    </location>
</feature>
<evidence type="ECO:0000313" key="2">
    <source>
        <dbReference type="EMBL" id="JAQ06313.1"/>
    </source>
</evidence>
<feature type="chain" id="PRO_5007527254" description="Secreted protein" evidence="1">
    <location>
        <begin position="21"/>
        <end position="102"/>
    </location>
</feature>
<keyword evidence="1" id="KW-0732">Signal</keyword>